<gene>
    <name evidence="1" type="ORF">BECKFM1743A_GA0114220_105543</name>
</gene>
<protein>
    <submittedName>
        <fullName evidence="1">Uncharacterized protein</fullName>
    </submittedName>
</protein>
<evidence type="ECO:0000313" key="1">
    <source>
        <dbReference type="EMBL" id="VFJ70581.1"/>
    </source>
</evidence>
<reference evidence="1" key="1">
    <citation type="submission" date="2019-02" db="EMBL/GenBank/DDBJ databases">
        <authorList>
            <person name="Gruber-Vodicka R. H."/>
            <person name="Seah K. B. B."/>
        </authorList>
    </citation>
    <scope>NUCLEOTIDE SEQUENCE</scope>
    <source>
        <strain evidence="1">BECK_BZ163</strain>
    </source>
</reference>
<sequence>MLIERASRFIWAMNCGEKDRELFFSAIQTLKEVIERTDDVTLVTDGERRYGNILFEICHELVYSGKRGRPPKVLRQGVKIRLKNK</sequence>
<dbReference type="EMBL" id="CAADEZ010000554">
    <property type="protein sequence ID" value="VFJ70581.1"/>
    <property type="molecule type" value="Genomic_DNA"/>
</dbReference>
<proteinExistence type="predicted"/>
<dbReference type="AlphaFoldDB" id="A0A450TR28"/>
<accession>A0A450TR28</accession>
<organism evidence="1">
    <name type="scientific">Candidatus Kentrum sp. FM</name>
    <dbReference type="NCBI Taxonomy" id="2126340"/>
    <lineage>
        <taxon>Bacteria</taxon>
        <taxon>Pseudomonadati</taxon>
        <taxon>Pseudomonadota</taxon>
        <taxon>Gammaproteobacteria</taxon>
        <taxon>Candidatus Kentrum</taxon>
    </lineage>
</organism>
<name>A0A450TR28_9GAMM</name>